<feature type="transmembrane region" description="Helical" evidence="1">
    <location>
        <begin position="94"/>
        <end position="115"/>
    </location>
</feature>
<reference evidence="2 3" key="1">
    <citation type="submission" date="2020-10" db="EMBL/GenBank/DDBJ databases">
        <title>Complete genome sequence of Paludibaculum fermentans P105T, a facultatively anaerobic acidobacterium capable of dissimilatory Fe(III) reduction.</title>
        <authorList>
            <person name="Dedysh S.N."/>
            <person name="Beletsky A.V."/>
            <person name="Kulichevskaya I.S."/>
            <person name="Mardanov A.V."/>
            <person name="Ravin N.V."/>
        </authorList>
    </citation>
    <scope>NUCLEOTIDE SEQUENCE [LARGE SCALE GENOMIC DNA]</scope>
    <source>
        <strain evidence="2 3">P105</strain>
    </source>
</reference>
<name>A0A7S7SLZ8_PALFE</name>
<evidence type="ECO:0000313" key="2">
    <source>
        <dbReference type="EMBL" id="QOY89904.1"/>
    </source>
</evidence>
<dbReference type="RefSeq" id="WP_194451567.1">
    <property type="nucleotide sequence ID" value="NZ_CP063849.1"/>
</dbReference>
<accession>A0A7S7SLZ8</accession>
<evidence type="ECO:0008006" key="4">
    <source>
        <dbReference type="Google" id="ProtNLM"/>
    </source>
</evidence>
<feature type="transmembrane region" description="Helical" evidence="1">
    <location>
        <begin position="169"/>
        <end position="186"/>
    </location>
</feature>
<feature type="transmembrane region" description="Helical" evidence="1">
    <location>
        <begin position="364"/>
        <end position="382"/>
    </location>
</feature>
<protein>
    <recommendedName>
        <fullName evidence="4">Glycosyltransferase RgtA/B/C/D-like domain-containing protein</fullName>
    </recommendedName>
</protein>
<dbReference type="KEGG" id="pfer:IRI77_08100"/>
<dbReference type="EMBL" id="CP063849">
    <property type="protein sequence ID" value="QOY89904.1"/>
    <property type="molecule type" value="Genomic_DNA"/>
</dbReference>
<evidence type="ECO:0000256" key="1">
    <source>
        <dbReference type="SAM" id="Phobius"/>
    </source>
</evidence>
<feature type="transmembrane region" description="Helical" evidence="1">
    <location>
        <begin position="145"/>
        <end position="162"/>
    </location>
</feature>
<feature type="transmembrane region" description="Helical" evidence="1">
    <location>
        <begin position="122"/>
        <end position="139"/>
    </location>
</feature>
<feature type="transmembrane region" description="Helical" evidence="1">
    <location>
        <begin position="217"/>
        <end position="239"/>
    </location>
</feature>
<feature type="transmembrane region" description="Helical" evidence="1">
    <location>
        <begin position="12"/>
        <end position="31"/>
    </location>
</feature>
<dbReference type="Proteomes" id="UP000593892">
    <property type="component" value="Chromosome"/>
</dbReference>
<proteinExistence type="predicted"/>
<keyword evidence="3" id="KW-1185">Reference proteome</keyword>
<sequence length="503" mass="55751">MGSRFRTTLGRWIVPSLADLLLAALVLRPYLLPGGLEELLSDASVCMHIRTGDLIRATGSLPHTDPFSFALPGKQWFAWEWLTELGLSLLHSSFGLAGVALLAVALMAGTSALILRTSLRRGESALVALLLTMAGFQASMNHALARPHLITWLFLAVSVAIVERERRRPWGGFWLLIPLAALWANLHGGFAILPVYLAVVCTGLGLEALWNRSNWQGVWRMVACGLMVGAATLVNPYGIRLHQHLIEFVSSPWAIQMIEEYHPPSPSLGEQYYWFVGLGLAAGLAAISALRRRRVSDALVCLVFLISACKSARHIPLFVIAVTPIVAGELRWLWDVARSRTGRRGTAEHIHKMDLGMQPQFGRHSAWLAACFVIVLLLRGPMGLPSNFPEKRFPVDLVSANRETLRNGRVFSTDAWGDFLIYTGYPGQHVFIDGLQDFFGPALAEDYLEMLAAGPRTDELFRQWKFDTALVPAKQPIAKWLKSQSDWRVVSETPLAVLLVKEK</sequence>
<feature type="transmembrane region" description="Helical" evidence="1">
    <location>
        <begin position="272"/>
        <end position="290"/>
    </location>
</feature>
<feature type="transmembrane region" description="Helical" evidence="1">
    <location>
        <begin position="192"/>
        <end position="210"/>
    </location>
</feature>
<keyword evidence="1" id="KW-0472">Membrane</keyword>
<gene>
    <name evidence="2" type="ORF">IRI77_08100</name>
</gene>
<evidence type="ECO:0000313" key="3">
    <source>
        <dbReference type="Proteomes" id="UP000593892"/>
    </source>
</evidence>
<organism evidence="2 3">
    <name type="scientific">Paludibaculum fermentans</name>
    <dbReference type="NCBI Taxonomy" id="1473598"/>
    <lineage>
        <taxon>Bacteria</taxon>
        <taxon>Pseudomonadati</taxon>
        <taxon>Acidobacteriota</taxon>
        <taxon>Terriglobia</taxon>
        <taxon>Bryobacterales</taxon>
        <taxon>Bryobacteraceae</taxon>
        <taxon>Paludibaculum</taxon>
    </lineage>
</organism>
<dbReference type="AlphaFoldDB" id="A0A7S7SLZ8"/>
<keyword evidence="1" id="KW-1133">Transmembrane helix</keyword>
<keyword evidence="1" id="KW-0812">Transmembrane</keyword>